<evidence type="ECO:0000313" key="3">
    <source>
        <dbReference type="WBParaSite" id="OFLC_0001551701-mRNA-1"/>
    </source>
</evidence>
<reference evidence="1 2" key="1">
    <citation type="submission" date="2015-12" db="EMBL/GenBank/DDBJ databases">
        <title>Draft genome of the nematode, Onchocerca flexuosa.</title>
        <authorList>
            <person name="Mitreva M."/>
        </authorList>
    </citation>
    <scope>NUCLEOTIDE SEQUENCE [LARGE SCALE GENOMIC DNA]</scope>
    <source>
        <strain evidence="1">Red Deer</strain>
    </source>
</reference>
<organism evidence="3">
    <name type="scientific">Onchocerca flexuosa</name>
    <dbReference type="NCBI Taxonomy" id="387005"/>
    <lineage>
        <taxon>Eukaryota</taxon>
        <taxon>Metazoa</taxon>
        <taxon>Ecdysozoa</taxon>
        <taxon>Nematoda</taxon>
        <taxon>Chromadorea</taxon>
        <taxon>Rhabditida</taxon>
        <taxon>Spirurina</taxon>
        <taxon>Spiruromorpha</taxon>
        <taxon>Filarioidea</taxon>
        <taxon>Onchocercidae</taxon>
        <taxon>Onchocerca</taxon>
    </lineage>
</organism>
<dbReference type="WBParaSite" id="OFLC_0001551701-mRNA-1">
    <property type="protein sequence ID" value="OFLC_0001551701-mRNA-1"/>
    <property type="gene ID" value="OFLC_0001551701"/>
</dbReference>
<dbReference type="AlphaFoldDB" id="A0A183I6Z4"/>
<keyword evidence="2" id="KW-1185">Reference proteome</keyword>
<proteinExistence type="predicted"/>
<protein>
    <submittedName>
        <fullName evidence="1 3">Uncharacterized protein</fullName>
    </submittedName>
</protein>
<dbReference type="Proteomes" id="UP000242913">
    <property type="component" value="Unassembled WGS sequence"/>
</dbReference>
<evidence type="ECO:0000313" key="1">
    <source>
        <dbReference type="EMBL" id="OZC05115.1"/>
    </source>
</evidence>
<name>A0A183I6Z4_9BILA</name>
<reference evidence="3" key="2">
    <citation type="submission" date="2016-06" db="UniProtKB">
        <authorList>
            <consortium name="WormBaseParasite"/>
        </authorList>
    </citation>
    <scope>IDENTIFICATION</scope>
</reference>
<gene>
    <name evidence="1" type="ORF">X798_07882</name>
</gene>
<dbReference type="EMBL" id="KZ271537">
    <property type="protein sequence ID" value="OZC05115.1"/>
    <property type="molecule type" value="Genomic_DNA"/>
</dbReference>
<sequence length="80" mass="8863">MQAAQQSANSDHYILSHGLLEGSSNLHLIHPLIDLSMLRTNLAFIGQYQRNILGSFETSRHISDDAVKSFLIPPTITSTE</sequence>
<accession>A0A183I6Z4</accession>
<evidence type="ECO:0000313" key="2">
    <source>
        <dbReference type="Proteomes" id="UP000242913"/>
    </source>
</evidence>